<protein>
    <submittedName>
        <fullName evidence="2">Uncharacterized protein</fullName>
    </submittedName>
</protein>
<feature type="region of interest" description="Disordered" evidence="1">
    <location>
        <begin position="14"/>
        <end position="96"/>
    </location>
</feature>
<gene>
    <name evidence="2" type="ORF">NDU88_006558</name>
</gene>
<accession>A0AAV7PMS2</accession>
<keyword evidence="3" id="KW-1185">Reference proteome</keyword>
<proteinExistence type="predicted"/>
<dbReference type="EMBL" id="JANPWB010000011">
    <property type="protein sequence ID" value="KAJ1128179.1"/>
    <property type="molecule type" value="Genomic_DNA"/>
</dbReference>
<dbReference type="Proteomes" id="UP001066276">
    <property type="component" value="Chromosome 7"/>
</dbReference>
<comment type="caution">
    <text evidence="2">The sequence shown here is derived from an EMBL/GenBank/DDBJ whole genome shotgun (WGS) entry which is preliminary data.</text>
</comment>
<feature type="compositionally biased region" description="Low complexity" evidence="1">
    <location>
        <begin position="57"/>
        <end position="69"/>
    </location>
</feature>
<reference evidence="2" key="1">
    <citation type="journal article" date="2022" name="bioRxiv">
        <title>Sequencing and chromosome-scale assembly of the giantPleurodeles waltlgenome.</title>
        <authorList>
            <person name="Brown T."/>
            <person name="Elewa A."/>
            <person name="Iarovenko S."/>
            <person name="Subramanian E."/>
            <person name="Araus A.J."/>
            <person name="Petzold A."/>
            <person name="Susuki M."/>
            <person name="Suzuki K.-i.T."/>
            <person name="Hayashi T."/>
            <person name="Toyoda A."/>
            <person name="Oliveira C."/>
            <person name="Osipova E."/>
            <person name="Leigh N.D."/>
            <person name="Simon A."/>
            <person name="Yun M.H."/>
        </authorList>
    </citation>
    <scope>NUCLEOTIDE SEQUENCE</scope>
    <source>
        <strain evidence="2">20211129_DDA</strain>
        <tissue evidence="2">Liver</tissue>
    </source>
</reference>
<sequence>MTPVIQYNLRFAVGRGRTPSPALRGRPSALWIPPEPGARGPRPVPDTGTSAIPPGSPRSSGGQPRSRPSAPHVPAGATQAHPWPTQLGRGRAGAPRAQLTFLGAAPSAAARTRSRDDSVLYAVPTGEARGLRQGPRRRLCLS</sequence>
<name>A0AAV7PMS2_PLEWA</name>
<evidence type="ECO:0000256" key="1">
    <source>
        <dbReference type="SAM" id="MobiDB-lite"/>
    </source>
</evidence>
<dbReference type="AlphaFoldDB" id="A0AAV7PMS2"/>
<evidence type="ECO:0000313" key="2">
    <source>
        <dbReference type="EMBL" id="KAJ1128179.1"/>
    </source>
</evidence>
<organism evidence="2 3">
    <name type="scientific">Pleurodeles waltl</name>
    <name type="common">Iberian ribbed newt</name>
    <dbReference type="NCBI Taxonomy" id="8319"/>
    <lineage>
        <taxon>Eukaryota</taxon>
        <taxon>Metazoa</taxon>
        <taxon>Chordata</taxon>
        <taxon>Craniata</taxon>
        <taxon>Vertebrata</taxon>
        <taxon>Euteleostomi</taxon>
        <taxon>Amphibia</taxon>
        <taxon>Batrachia</taxon>
        <taxon>Caudata</taxon>
        <taxon>Salamandroidea</taxon>
        <taxon>Salamandridae</taxon>
        <taxon>Pleurodelinae</taxon>
        <taxon>Pleurodeles</taxon>
    </lineage>
</organism>
<evidence type="ECO:0000313" key="3">
    <source>
        <dbReference type="Proteomes" id="UP001066276"/>
    </source>
</evidence>